<dbReference type="Proteomes" id="UP000317496">
    <property type="component" value="Chromosome"/>
</dbReference>
<sequence length="169" mass="17425">MDDTLLRLAETLLQRCREAKVMLATAESCTGGLIAATLTEIAGSSDVVERGYVTYSNDAKIYSLGVPAEIVAGHGAVSEPVARAMAEGCLRKSNADIAIACTGIAGPGGGTPTKPVGLVHIAVAGHGQETMHLRMTYGEIGRSAVRLATVEDALNLAGEMLAQMIASKD</sequence>
<dbReference type="Pfam" id="PF02464">
    <property type="entry name" value="CinA"/>
    <property type="match status" value="1"/>
</dbReference>
<evidence type="ECO:0000313" key="3">
    <source>
        <dbReference type="Proteomes" id="UP000317496"/>
    </source>
</evidence>
<dbReference type="EMBL" id="CP041636">
    <property type="protein sequence ID" value="QDO98503.1"/>
    <property type="molecule type" value="Genomic_DNA"/>
</dbReference>
<dbReference type="AlphaFoldDB" id="A0A516H3Z8"/>
<dbReference type="InterPro" id="IPR036653">
    <property type="entry name" value="CinA-like_C"/>
</dbReference>
<evidence type="ECO:0000313" key="2">
    <source>
        <dbReference type="EMBL" id="QDO98503.1"/>
    </source>
</evidence>
<name>A0A516H3Z8_9PROT</name>
<organism evidence="2 3">
    <name type="scientific">Ferrovibrio terrae</name>
    <dbReference type="NCBI Taxonomy" id="2594003"/>
    <lineage>
        <taxon>Bacteria</taxon>
        <taxon>Pseudomonadati</taxon>
        <taxon>Pseudomonadota</taxon>
        <taxon>Alphaproteobacteria</taxon>
        <taxon>Rhodospirillales</taxon>
        <taxon>Rhodospirillaceae</taxon>
        <taxon>Ferrovibrio</taxon>
    </lineage>
</organism>
<dbReference type="NCBIfam" id="TIGR00199">
    <property type="entry name" value="PncC_domain"/>
    <property type="match status" value="1"/>
</dbReference>
<dbReference type="KEGG" id="fer:FNB15_14980"/>
<proteinExistence type="predicted"/>
<gene>
    <name evidence="2" type="ORF">FNB15_14980</name>
</gene>
<protein>
    <submittedName>
        <fullName evidence="2">CinA family protein</fullName>
    </submittedName>
</protein>
<dbReference type="SUPFAM" id="SSF142433">
    <property type="entry name" value="CinA-like"/>
    <property type="match status" value="1"/>
</dbReference>
<dbReference type="RefSeq" id="WP_144069484.1">
    <property type="nucleotide sequence ID" value="NZ_CP041636.1"/>
</dbReference>
<feature type="domain" description="CinA C-terminal" evidence="1">
    <location>
        <begin position="7"/>
        <end position="160"/>
    </location>
</feature>
<dbReference type="OrthoDB" id="9801454at2"/>
<keyword evidence="3" id="KW-1185">Reference proteome</keyword>
<accession>A0A516H3Z8</accession>
<dbReference type="InterPro" id="IPR008136">
    <property type="entry name" value="CinA_C"/>
</dbReference>
<evidence type="ECO:0000259" key="1">
    <source>
        <dbReference type="Pfam" id="PF02464"/>
    </source>
</evidence>
<dbReference type="Gene3D" id="3.90.950.20">
    <property type="entry name" value="CinA-like"/>
    <property type="match status" value="1"/>
</dbReference>
<reference evidence="2 3" key="1">
    <citation type="submission" date="2019-07" db="EMBL/GenBank/DDBJ databases">
        <title>Genome sequencing for Ferrovibrio sp. K5.</title>
        <authorList>
            <person name="Park S.-J."/>
        </authorList>
    </citation>
    <scope>NUCLEOTIDE SEQUENCE [LARGE SCALE GENOMIC DNA]</scope>
    <source>
        <strain evidence="2 3">K5</strain>
    </source>
</reference>